<keyword evidence="2 5" id="KW-0808">Transferase</keyword>
<feature type="binding site" evidence="5">
    <location>
        <begin position="117"/>
        <end position="122"/>
    </location>
    <ligand>
        <name>S-adenosyl-L-methionine</name>
        <dbReference type="ChEBI" id="CHEBI:59789"/>
    </ligand>
</feature>
<dbReference type="AlphaFoldDB" id="D3UFX6"/>
<dbReference type="InterPro" id="IPR029028">
    <property type="entry name" value="Alpha/beta_knot_MTases"/>
</dbReference>
<dbReference type="InterPro" id="IPR003742">
    <property type="entry name" value="RlmH-like"/>
</dbReference>
<dbReference type="PIRSF" id="PIRSF004505">
    <property type="entry name" value="MT_bac"/>
    <property type="match status" value="1"/>
</dbReference>
<reference evidence="6 7" key="1">
    <citation type="journal article" date="2010" name="BMC Genomics">
        <title>Comparative genomics and proteomics of Helicobacter mustelae, an ulcerogenic and carcinogenic gastric pathogen.</title>
        <authorList>
            <person name="O'Toole P.W."/>
            <person name="Snelling W.J."/>
            <person name="Canchaya C."/>
            <person name="Forde B.M."/>
            <person name="Hardie K.R."/>
            <person name="Josenhans C."/>
            <person name="Graham R.L.J."/>
            <person name="McMullan G."/>
            <person name="Parkhill J."/>
            <person name="Belda E."/>
            <person name="Bentley S.D."/>
        </authorList>
    </citation>
    <scope>NUCLEOTIDE SEQUENCE [LARGE SCALE GENOMIC DNA]</scope>
    <source>
        <strain evidence="7">ATCC 43772 / LMG 18044 / NCTC 12198 / 12198</strain>
    </source>
</reference>
<evidence type="ECO:0000313" key="7">
    <source>
        <dbReference type="Proteomes" id="UP000001522"/>
    </source>
</evidence>
<evidence type="ECO:0000313" key="6">
    <source>
        <dbReference type="EMBL" id="CBG39397.1"/>
    </source>
</evidence>
<dbReference type="Proteomes" id="UP000001522">
    <property type="component" value="Chromosome"/>
</dbReference>
<keyword evidence="5" id="KW-0963">Cytoplasm</keyword>
<dbReference type="GO" id="GO:0070038">
    <property type="term" value="F:rRNA (pseudouridine-N3-)-methyltransferase activity"/>
    <property type="evidence" value="ECO:0007669"/>
    <property type="project" value="UniProtKB-UniRule"/>
</dbReference>
<proteinExistence type="inferred from homology"/>
<dbReference type="HAMAP" id="MF_00658">
    <property type="entry name" value="23SrRNA_methyltr_H"/>
    <property type="match status" value="1"/>
</dbReference>
<dbReference type="PANTHER" id="PTHR33603">
    <property type="entry name" value="METHYLTRANSFERASE"/>
    <property type="match status" value="1"/>
</dbReference>
<dbReference type="GO" id="GO:0005737">
    <property type="term" value="C:cytoplasm"/>
    <property type="evidence" value="ECO:0007669"/>
    <property type="project" value="UniProtKB-SubCell"/>
</dbReference>
<dbReference type="RefSeq" id="WP_013022492.1">
    <property type="nucleotide sequence ID" value="NC_013949.1"/>
</dbReference>
<dbReference type="STRING" id="679897.HMU01350"/>
<feature type="binding site" evidence="5">
    <location>
        <position position="73"/>
    </location>
    <ligand>
        <name>S-adenosyl-L-methionine</name>
        <dbReference type="ChEBI" id="CHEBI:59789"/>
    </ligand>
</feature>
<comment type="subunit">
    <text evidence="5">Homodimer.</text>
</comment>
<dbReference type="NCBIfam" id="NF000987">
    <property type="entry name" value="PRK00103.2-1"/>
    <property type="match status" value="1"/>
</dbReference>
<dbReference type="Pfam" id="PF02590">
    <property type="entry name" value="SPOUT_MTase"/>
    <property type="match status" value="1"/>
</dbReference>
<comment type="function">
    <text evidence="5">Specifically methylates the pseudouridine at position 1915 (m3Psi1915) in 23S rRNA.</text>
</comment>
<keyword evidence="5" id="KW-0698">rRNA processing</keyword>
<comment type="similarity">
    <text evidence="4 5">Belongs to the RNA methyltransferase RlmH family.</text>
</comment>
<evidence type="ECO:0000256" key="3">
    <source>
        <dbReference type="ARBA" id="ARBA00022691"/>
    </source>
</evidence>
<protein>
    <recommendedName>
        <fullName evidence="5">Ribosomal RNA large subunit methyltransferase H</fullName>
        <ecNumber evidence="5">2.1.1.177</ecNumber>
    </recommendedName>
    <alternativeName>
        <fullName evidence="5">23S rRNA (pseudouridine1915-N3)-methyltransferase</fullName>
    </alternativeName>
    <alternativeName>
        <fullName evidence="5">23S rRNA m3Psi1915 methyltransferase</fullName>
    </alternativeName>
    <alternativeName>
        <fullName evidence="5">rRNA (pseudouridine-N3-)-methyltransferase RlmH</fullName>
    </alternativeName>
</protein>
<feature type="binding site" evidence="5">
    <location>
        <position position="99"/>
    </location>
    <ligand>
        <name>S-adenosyl-L-methionine</name>
        <dbReference type="ChEBI" id="CHEBI:59789"/>
    </ligand>
</feature>
<evidence type="ECO:0000256" key="5">
    <source>
        <dbReference type="HAMAP-Rule" id="MF_00658"/>
    </source>
</evidence>
<dbReference type="SUPFAM" id="SSF75217">
    <property type="entry name" value="alpha/beta knot"/>
    <property type="match status" value="1"/>
</dbReference>
<dbReference type="HOGENOM" id="CLU_100552_2_1_7"/>
<dbReference type="EMBL" id="FN555004">
    <property type="protein sequence ID" value="CBG39397.1"/>
    <property type="molecule type" value="Genomic_DNA"/>
</dbReference>
<keyword evidence="3 5" id="KW-0949">S-adenosyl-L-methionine</keyword>
<comment type="subcellular location">
    <subcellularLocation>
        <location evidence="5">Cytoplasm</location>
    </subcellularLocation>
</comment>
<organism evidence="6 7">
    <name type="scientific">Helicobacter mustelae (strain ATCC 43772 / CCUG 25715 / CIP 103759 / LMG 18044 / NCTC 12198 / R85-136P)</name>
    <name type="common">Campylobacter mustelae</name>
    <dbReference type="NCBI Taxonomy" id="679897"/>
    <lineage>
        <taxon>Bacteria</taxon>
        <taxon>Pseudomonadati</taxon>
        <taxon>Campylobacterota</taxon>
        <taxon>Epsilonproteobacteria</taxon>
        <taxon>Campylobacterales</taxon>
        <taxon>Helicobacteraceae</taxon>
        <taxon>Helicobacter</taxon>
    </lineage>
</organism>
<dbReference type="PANTHER" id="PTHR33603:SF1">
    <property type="entry name" value="RIBOSOMAL RNA LARGE SUBUNIT METHYLTRANSFERASE H"/>
    <property type="match status" value="1"/>
</dbReference>
<comment type="catalytic activity">
    <reaction evidence="5">
        <text>pseudouridine(1915) in 23S rRNA + S-adenosyl-L-methionine = N(3)-methylpseudouridine(1915) in 23S rRNA + S-adenosyl-L-homocysteine + H(+)</text>
        <dbReference type="Rhea" id="RHEA:42752"/>
        <dbReference type="Rhea" id="RHEA-COMP:10221"/>
        <dbReference type="Rhea" id="RHEA-COMP:10222"/>
        <dbReference type="ChEBI" id="CHEBI:15378"/>
        <dbReference type="ChEBI" id="CHEBI:57856"/>
        <dbReference type="ChEBI" id="CHEBI:59789"/>
        <dbReference type="ChEBI" id="CHEBI:65314"/>
        <dbReference type="ChEBI" id="CHEBI:74486"/>
        <dbReference type="EC" id="2.1.1.177"/>
    </reaction>
</comment>
<dbReference type="CDD" id="cd18081">
    <property type="entry name" value="RlmH-like"/>
    <property type="match status" value="1"/>
</dbReference>
<evidence type="ECO:0000256" key="2">
    <source>
        <dbReference type="ARBA" id="ARBA00022679"/>
    </source>
</evidence>
<sequence>MKINLYCIAKKDWEDDFVAHYQRLCRQFGARLEIYNIFHAEILQAQKKNPKDAQMSYAKFLSPYLSGDLDIALHKDSKVYDSLAFSALLESKNINFFIGGAFGFEQNFLKQTKTLSLSALTLSHGVAKIVLCEQIYRGLSILHKHPYHK</sequence>
<evidence type="ECO:0000256" key="1">
    <source>
        <dbReference type="ARBA" id="ARBA00022603"/>
    </source>
</evidence>
<keyword evidence="1 5" id="KW-0489">Methyltransferase</keyword>
<keyword evidence="7" id="KW-1185">Reference proteome</keyword>
<dbReference type="eggNOG" id="COG1576">
    <property type="taxonomic scope" value="Bacteria"/>
</dbReference>
<name>D3UFX6_HELM1</name>
<dbReference type="EC" id="2.1.1.177" evidence="5"/>
<dbReference type="InterPro" id="IPR029026">
    <property type="entry name" value="tRNA_m1G_MTases_N"/>
</dbReference>
<dbReference type="Gene3D" id="3.40.1280.10">
    <property type="match status" value="1"/>
</dbReference>
<gene>
    <name evidence="5" type="primary">rlmH</name>
    <name evidence="6" type="ordered locus">HMU01350</name>
</gene>
<dbReference type="KEGG" id="hms:HMU01350"/>
<evidence type="ECO:0000256" key="4">
    <source>
        <dbReference type="ARBA" id="ARBA00038303"/>
    </source>
</evidence>
<accession>D3UFX6</accession>